<dbReference type="AlphaFoldDB" id="A0A0L8GNR7"/>
<name>A0A0L8GNR7_OCTBM</name>
<gene>
    <name evidence="1" type="ORF">OCBIM_22030526mg</name>
</gene>
<accession>A0A0L8GNR7</accession>
<reference evidence="1" key="1">
    <citation type="submission" date="2015-07" db="EMBL/GenBank/DDBJ databases">
        <title>MeaNS - Measles Nucleotide Surveillance Program.</title>
        <authorList>
            <person name="Tran T."/>
            <person name="Druce J."/>
        </authorList>
    </citation>
    <scope>NUCLEOTIDE SEQUENCE</scope>
    <source>
        <strain evidence="1">UCB-OBI-ISO-001</strain>
        <tissue evidence="1">Gonad</tissue>
    </source>
</reference>
<organism evidence="1">
    <name type="scientific">Octopus bimaculoides</name>
    <name type="common">California two-spotted octopus</name>
    <dbReference type="NCBI Taxonomy" id="37653"/>
    <lineage>
        <taxon>Eukaryota</taxon>
        <taxon>Metazoa</taxon>
        <taxon>Spiralia</taxon>
        <taxon>Lophotrochozoa</taxon>
        <taxon>Mollusca</taxon>
        <taxon>Cephalopoda</taxon>
        <taxon>Coleoidea</taxon>
        <taxon>Octopodiformes</taxon>
        <taxon>Octopoda</taxon>
        <taxon>Incirrata</taxon>
        <taxon>Octopodidae</taxon>
        <taxon>Octopus</taxon>
    </lineage>
</organism>
<dbReference type="OrthoDB" id="425014at2759"/>
<proteinExistence type="predicted"/>
<protein>
    <submittedName>
        <fullName evidence="1">Uncharacterized protein</fullName>
    </submittedName>
</protein>
<sequence length="187" mass="21973">MHTRCSSIQQHHILAQMGWAGQVIRVKHKQLPKRLFYGEPNSGERPQHNSRKMYRKCVKESLMKLDMNKSDWEIYALERNKWGGAVRTGCNASEGNIIQCTEHKRACRKRTIGSEINSEYFRYVMSDRFLLSKAVSVNHMYLHEIRNAQEGNNLELQLPLTIYGTKLVRQVHKTFFQNQIPKRKDVE</sequence>
<evidence type="ECO:0000313" key="1">
    <source>
        <dbReference type="EMBL" id="KOF78611.1"/>
    </source>
</evidence>
<dbReference type="EMBL" id="KQ421010">
    <property type="protein sequence ID" value="KOF78611.1"/>
    <property type="molecule type" value="Genomic_DNA"/>
</dbReference>